<dbReference type="Proteomes" id="UP000567179">
    <property type="component" value="Unassembled WGS sequence"/>
</dbReference>
<evidence type="ECO:0000256" key="1">
    <source>
        <dbReference type="SAM" id="MobiDB-lite"/>
    </source>
</evidence>
<name>A0A8H5BLF1_9AGAR</name>
<evidence type="ECO:0000256" key="2">
    <source>
        <dbReference type="SAM" id="Phobius"/>
    </source>
</evidence>
<gene>
    <name evidence="3" type="ORF">D9619_009888</name>
</gene>
<feature type="transmembrane region" description="Helical" evidence="2">
    <location>
        <begin position="7"/>
        <end position="30"/>
    </location>
</feature>
<feature type="transmembrane region" description="Helical" evidence="2">
    <location>
        <begin position="36"/>
        <end position="54"/>
    </location>
</feature>
<feature type="compositionally biased region" description="Basic and acidic residues" evidence="1">
    <location>
        <begin position="113"/>
        <end position="125"/>
    </location>
</feature>
<keyword evidence="2" id="KW-0812">Transmembrane</keyword>
<evidence type="ECO:0000313" key="3">
    <source>
        <dbReference type="EMBL" id="KAF5325395.1"/>
    </source>
</evidence>
<keyword evidence="2" id="KW-1133">Transmembrane helix</keyword>
<protein>
    <submittedName>
        <fullName evidence="3">Uncharacterized protein</fullName>
    </submittedName>
</protein>
<organism evidence="3 4">
    <name type="scientific">Psilocybe cf. subviscida</name>
    <dbReference type="NCBI Taxonomy" id="2480587"/>
    <lineage>
        <taxon>Eukaryota</taxon>
        <taxon>Fungi</taxon>
        <taxon>Dikarya</taxon>
        <taxon>Basidiomycota</taxon>
        <taxon>Agaricomycotina</taxon>
        <taxon>Agaricomycetes</taxon>
        <taxon>Agaricomycetidae</taxon>
        <taxon>Agaricales</taxon>
        <taxon>Agaricineae</taxon>
        <taxon>Strophariaceae</taxon>
        <taxon>Psilocybe</taxon>
    </lineage>
</organism>
<feature type="compositionally biased region" description="Basic and acidic residues" evidence="1">
    <location>
        <begin position="89"/>
        <end position="101"/>
    </location>
</feature>
<dbReference type="EMBL" id="JAACJJ010000015">
    <property type="protein sequence ID" value="KAF5325395.1"/>
    <property type="molecule type" value="Genomic_DNA"/>
</dbReference>
<reference evidence="3 4" key="1">
    <citation type="journal article" date="2020" name="ISME J.">
        <title>Uncovering the hidden diversity of litter-decomposition mechanisms in mushroom-forming fungi.</title>
        <authorList>
            <person name="Floudas D."/>
            <person name="Bentzer J."/>
            <person name="Ahren D."/>
            <person name="Johansson T."/>
            <person name="Persson P."/>
            <person name="Tunlid A."/>
        </authorList>
    </citation>
    <scope>NUCLEOTIDE SEQUENCE [LARGE SCALE GENOMIC DNA]</scope>
    <source>
        <strain evidence="3 4">CBS 101986</strain>
    </source>
</reference>
<keyword evidence="4" id="KW-1185">Reference proteome</keyword>
<accession>A0A8H5BLF1</accession>
<dbReference type="AlphaFoldDB" id="A0A8H5BLF1"/>
<comment type="caution">
    <text evidence="3">The sequence shown here is derived from an EMBL/GenBank/DDBJ whole genome shotgun (WGS) entry which is preliminary data.</text>
</comment>
<feature type="region of interest" description="Disordered" evidence="1">
    <location>
        <begin position="80"/>
        <end position="125"/>
    </location>
</feature>
<sequence>MHARMGTILAAISALTLVVLKLLAVFMSIISASKSVVVLVASFFAVVSKYLPVLRQMAADVKTIRGIVVFIVQVYQLLFTTPDGPPQNTDKRNETNKRETQPDEPSDGLDNGVAKESKRPVTHRE</sequence>
<proteinExistence type="predicted"/>
<evidence type="ECO:0000313" key="4">
    <source>
        <dbReference type="Proteomes" id="UP000567179"/>
    </source>
</evidence>
<keyword evidence="2" id="KW-0472">Membrane</keyword>